<name>A0ABU3A9J3_9FLAO</name>
<gene>
    <name evidence="2" type="ORF">RM706_07475</name>
</gene>
<reference evidence="2 3" key="1">
    <citation type="submission" date="2023-09" db="EMBL/GenBank/DDBJ databases">
        <authorList>
            <person name="Rey-Velasco X."/>
        </authorList>
    </citation>
    <scope>NUCLEOTIDE SEQUENCE [LARGE SCALE GENOMIC DNA]</scope>
    <source>
        <strain evidence="2 3">F388</strain>
    </source>
</reference>
<protein>
    <submittedName>
        <fullName evidence="2">Uncharacterized protein</fullName>
    </submittedName>
</protein>
<evidence type="ECO:0000313" key="2">
    <source>
        <dbReference type="EMBL" id="MDT0606864.1"/>
    </source>
</evidence>
<comment type="caution">
    <text evidence="2">The sequence shown here is derived from an EMBL/GenBank/DDBJ whole genome shotgun (WGS) entry which is preliminary data.</text>
</comment>
<keyword evidence="3" id="KW-1185">Reference proteome</keyword>
<dbReference type="Proteomes" id="UP001255246">
    <property type="component" value="Unassembled WGS sequence"/>
</dbReference>
<accession>A0ABU3A9J3</accession>
<feature type="region of interest" description="Disordered" evidence="1">
    <location>
        <begin position="40"/>
        <end position="88"/>
    </location>
</feature>
<feature type="compositionally biased region" description="Acidic residues" evidence="1">
    <location>
        <begin position="40"/>
        <end position="80"/>
    </location>
</feature>
<sequence>MKSLLLSKSLLISFLQFFISLCLLFNAVSCEKEESILDLDEVAQEETDDEPDMESNDEPDTESNDEDESADDTASDEEQTNDCPDATGFVFEENNGIVSIEFENNNFPDGWVLKNDVADASGEGYMQWEGNASLGNPGNGMVVFPVRINTAGTYQFLWYSSYRKGDNGTEHNDSWLRFPDADDFFGRKGNGSVVYPKGSGKEPNPNGSSSDGWFKIYRSGNNNAFKWQASTSDNDGHDIFVTFSSPGVFLLEVSARSDFHAIDRLLLFQEDMNKNDSIEAADVFSQKVTCD</sequence>
<evidence type="ECO:0000313" key="3">
    <source>
        <dbReference type="Proteomes" id="UP001255246"/>
    </source>
</evidence>
<dbReference type="RefSeq" id="WP_311350407.1">
    <property type="nucleotide sequence ID" value="NZ_JAVRHR010000001.1"/>
</dbReference>
<evidence type="ECO:0000256" key="1">
    <source>
        <dbReference type="SAM" id="MobiDB-lite"/>
    </source>
</evidence>
<dbReference type="EMBL" id="JAVRHR010000001">
    <property type="protein sequence ID" value="MDT0606864.1"/>
    <property type="molecule type" value="Genomic_DNA"/>
</dbReference>
<organism evidence="2 3">
    <name type="scientific">Croceitalea rosinachiae</name>
    <dbReference type="NCBI Taxonomy" id="3075596"/>
    <lineage>
        <taxon>Bacteria</taxon>
        <taxon>Pseudomonadati</taxon>
        <taxon>Bacteroidota</taxon>
        <taxon>Flavobacteriia</taxon>
        <taxon>Flavobacteriales</taxon>
        <taxon>Flavobacteriaceae</taxon>
        <taxon>Croceitalea</taxon>
    </lineage>
</organism>
<proteinExistence type="predicted"/>